<evidence type="ECO:0000313" key="2">
    <source>
        <dbReference type="Proteomes" id="UP001196413"/>
    </source>
</evidence>
<comment type="caution">
    <text evidence="1">The sequence shown here is derived from an EMBL/GenBank/DDBJ whole genome shotgun (WGS) entry which is preliminary data.</text>
</comment>
<keyword evidence="2" id="KW-1185">Reference proteome</keyword>
<dbReference type="EMBL" id="JAHQIW010000898">
    <property type="protein sequence ID" value="KAJ1350585.1"/>
    <property type="molecule type" value="Genomic_DNA"/>
</dbReference>
<accession>A0AAD5M3J7</accession>
<protein>
    <submittedName>
        <fullName evidence="1">Uncharacterized protein</fullName>
    </submittedName>
</protein>
<evidence type="ECO:0000313" key="1">
    <source>
        <dbReference type="EMBL" id="KAJ1350585.1"/>
    </source>
</evidence>
<gene>
    <name evidence="1" type="ORF">KIN20_006409</name>
</gene>
<name>A0AAD5M3J7_PARTN</name>
<sequence>MRQIDGIFNDVPSLASYPAVATYAVKFSGSKGNIGQARFENMIEKIKIFECPCLFKDAITAEEAKGRLLVSLAFNSREELFLEACYGSRASVLELL</sequence>
<reference evidence="1" key="1">
    <citation type="submission" date="2021-06" db="EMBL/GenBank/DDBJ databases">
        <title>Parelaphostrongylus tenuis whole genome reference sequence.</title>
        <authorList>
            <person name="Garwood T.J."/>
            <person name="Larsen P.A."/>
            <person name="Fountain-Jones N.M."/>
            <person name="Garbe J.R."/>
            <person name="Macchietto M.G."/>
            <person name="Kania S.A."/>
            <person name="Gerhold R.W."/>
            <person name="Richards J.E."/>
            <person name="Wolf T.M."/>
        </authorList>
    </citation>
    <scope>NUCLEOTIDE SEQUENCE</scope>
    <source>
        <strain evidence="1">MNPRO001-30</strain>
        <tissue evidence="1">Meninges</tissue>
    </source>
</reference>
<dbReference type="AlphaFoldDB" id="A0AAD5M3J7"/>
<organism evidence="1 2">
    <name type="scientific">Parelaphostrongylus tenuis</name>
    <name type="common">Meningeal worm</name>
    <dbReference type="NCBI Taxonomy" id="148309"/>
    <lineage>
        <taxon>Eukaryota</taxon>
        <taxon>Metazoa</taxon>
        <taxon>Ecdysozoa</taxon>
        <taxon>Nematoda</taxon>
        <taxon>Chromadorea</taxon>
        <taxon>Rhabditida</taxon>
        <taxon>Rhabditina</taxon>
        <taxon>Rhabditomorpha</taxon>
        <taxon>Strongyloidea</taxon>
        <taxon>Metastrongylidae</taxon>
        <taxon>Parelaphostrongylus</taxon>
    </lineage>
</organism>
<proteinExistence type="predicted"/>
<dbReference type="Proteomes" id="UP001196413">
    <property type="component" value="Unassembled WGS sequence"/>
</dbReference>